<protein>
    <submittedName>
        <fullName evidence="4">Predicted phosphoserine phosphatase RsbU (Sigma factor regulation protein RsbU)</fullName>
    </submittedName>
</protein>
<dbReference type="GO" id="GO:0016791">
    <property type="term" value="F:phosphatase activity"/>
    <property type="evidence" value="ECO:0007669"/>
    <property type="project" value="TreeGrafter"/>
</dbReference>
<dbReference type="InterPro" id="IPR003660">
    <property type="entry name" value="HAMP_dom"/>
</dbReference>
<evidence type="ECO:0000313" key="5">
    <source>
        <dbReference type="Proteomes" id="UP000000442"/>
    </source>
</evidence>
<keyword evidence="2" id="KW-1133">Transmembrane helix</keyword>
<reference evidence="4 5" key="1">
    <citation type="journal article" date="2009" name="Environ. Microbiol.">
        <title>Genome sequence of Desulfobacterium autotrophicum HRM2, a marine sulfate reducer oxidizing organic carbon completely to carbon dioxide.</title>
        <authorList>
            <person name="Strittmatter A.W."/>
            <person name="Liesegang H."/>
            <person name="Rabus R."/>
            <person name="Decker I."/>
            <person name="Amann J."/>
            <person name="Andres S."/>
            <person name="Henne A."/>
            <person name="Fricke W.F."/>
            <person name="Martinez-Arias R."/>
            <person name="Bartels D."/>
            <person name="Goesmann A."/>
            <person name="Krause L."/>
            <person name="Puehler A."/>
            <person name="Klenk H.P."/>
            <person name="Richter M."/>
            <person name="Schuler M."/>
            <person name="Gloeckner F.O."/>
            <person name="Meyerdierks A."/>
            <person name="Gottschalk G."/>
            <person name="Amann R."/>
        </authorList>
    </citation>
    <scope>NUCLEOTIDE SEQUENCE [LARGE SCALE GENOMIC DNA]</scope>
    <source>
        <strain evidence="5">ATCC 43914 / DSM 3382 / HRM2</strain>
    </source>
</reference>
<evidence type="ECO:0000259" key="3">
    <source>
        <dbReference type="SMART" id="SM00331"/>
    </source>
</evidence>
<name>C0QFD6_DESAH</name>
<dbReference type="PANTHER" id="PTHR43156:SF2">
    <property type="entry name" value="STAGE II SPORULATION PROTEIN E"/>
    <property type="match status" value="1"/>
</dbReference>
<dbReference type="Pfam" id="PF00672">
    <property type="entry name" value="HAMP"/>
    <property type="match status" value="1"/>
</dbReference>
<dbReference type="Gene3D" id="6.10.340.10">
    <property type="match status" value="1"/>
</dbReference>
<keyword evidence="2" id="KW-0472">Membrane</keyword>
<dbReference type="PANTHER" id="PTHR43156">
    <property type="entry name" value="STAGE II SPORULATION PROTEIN E-RELATED"/>
    <property type="match status" value="1"/>
</dbReference>
<dbReference type="Pfam" id="PF08269">
    <property type="entry name" value="dCache_2"/>
    <property type="match status" value="1"/>
</dbReference>
<dbReference type="SUPFAM" id="SSF81606">
    <property type="entry name" value="PP2C-like"/>
    <property type="match status" value="1"/>
</dbReference>
<dbReference type="SUPFAM" id="SSF158472">
    <property type="entry name" value="HAMP domain-like"/>
    <property type="match status" value="1"/>
</dbReference>
<dbReference type="EMBL" id="CP001087">
    <property type="protein sequence ID" value="ACN13332.1"/>
    <property type="molecule type" value="Genomic_DNA"/>
</dbReference>
<keyword evidence="1" id="KW-0378">Hydrolase</keyword>
<proteinExistence type="predicted"/>
<evidence type="ECO:0000256" key="1">
    <source>
        <dbReference type="ARBA" id="ARBA00022801"/>
    </source>
</evidence>
<gene>
    <name evidence="4" type="ordered locus">HRM2_02100</name>
</gene>
<keyword evidence="2" id="KW-0812">Transmembrane</keyword>
<sequence>MFFSIKFKILISIALIMTLTAGANIYFTHRDVGQAMLSSQREAAEKMLAYVRLNTEDEYRSLLRAKMEMTLEKRGQLKEAALLALSVLKSFNKFEEETGKTGAEKWIQTIPFKNIHYLLLNRETRVMATSSPRFTSKIFQTLTDVKGRNLAGTMAWDKISARGDYAVVNLGEKQILTYFVPFPTWQCTLATILDINDIEAEAEKKLARIITSLEASARELVMIKGGYAFMFTGKKTFIISPPEALAQGLAEGVNTQTGHPILADMMTAATQNPEKNKEDQKLIHISSLDPQQEEMATSISYFKPLDWYIGVTVPVREIQRPARDLVIRQSTLIAVMLALGLLIIGFMVSRIASPLRALAAHAKKLPNQDFTAESGTAVSIQERVLRSRDEVGELARSFGFMESELRKNISNLVEITAARERIQGELNVAREIQMGIIPKTFPTFPDHNQFDLFATIKPAKEVGGDLYDFFLLDPDHVCFTLGDVSDKGVPAALFMVITRTLIKTTAEHERSPARIMSRINTILEADNPRAMFVTLIIGVLNIRTGALTYSSGGHNHPILVEKNGSINYKTDKSGPMVGVIADFDYREISVDLLPGDGFFLYTDGVTEAMDKEQHLFSDGKLLETVQNGPLDRLEATIENVMEKVVDHAGDAPQSDDIAMLMIRYNG</sequence>
<evidence type="ECO:0000256" key="2">
    <source>
        <dbReference type="SAM" id="Phobius"/>
    </source>
</evidence>
<feature type="transmembrane region" description="Helical" evidence="2">
    <location>
        <begin position="330"/>
        <end position="348"/>
    </location>
</feature>
<dbReference type="InterPro" id="IPR052016">
    <property type="entry name" value="Bact_Sigma-Reg"/>
</dbReference>
<evidence type="ECO:0000313" key="4">
    <source>
        <dbReference type="EMBL" id="ACN13332.1"/>
    </source>
</evidence>
<dbReference type="CDD" id="cd06225">
    <property type="entry name" value="HAMP"/>
    <property type="match status" value="1"/>
</dbReference>
<feature type="domain" description="PPM-type phosphatase" evidence="3">
    <location>
        <begin position="447"/>
        <end position="664"/>
    </location>
</feature>
<accession>C0QFD6</accession>
<dbReference type="Gene3D" id="3.30.450.20">
    <property type="entry name" value="PAS domain"/>
    <property type="match status" value="1"/>
</dbReference>
<dbReference type="KEGG" id="dat:HRM2_02100"/>
<dbReference type="InterPro" id="IPR001932">
    <property type="entry name" value="PPM-type_phosphatase-like_dom"/>
</dbReference>
<dbReference type="AlphaFoldDB" id="C0QFD6"/>
<dbReference type="STRING" id="177437.HRM2_02100"/>
<dbReference type="Pfam" id="PF07228">
    <property type="entry name" value="SpoIIE"/>
    <property type="match status" value="1"/>
</dbReference>
<dbReference type="Proteomes" id="UP000000442">
    <property type="component" value="Chromosome"/>
</dbReference>
<dbReference type="eggNOG" id="COG2208">
    <property type="taxonomic scope" value="Bacteria"/>
</dbReference>
<dbReference type="GO" id="GO:0007165">
    <property type="term" value="P:signal transduction"/>
    <property type="evidence" value="ECO:0007669"/>
    <property type="project" value="InterPro"/>
</dbReference>
<organism evidence="4 5">
    <name type="scientific">Desulforapulum autotrophicum (strain ATCC 43914 / DSM 3382 / VKM B-1955 / HRM2)</name>
    <name type="common">Desulfobacterium autotrophicum</name>
    <dbReference type="NCBI Taxonomy" id="177437"/>
    <lineage>
        <taxon>Bacteria</taxon>
        <taxon>Pseudomonadati</taxon>
        <taxon>Thermodesulfobacteriota</taxon>
        <taxon>Desulfobacteria</taxon>
        <taxon>Desulfobacterales</taxon>
        <taxon>Desulfobacteraceae</taxon>
        <taxon>Desulforapulum</taxon>
    </lineage>
</organism>
<dbReference type="eggNOG" id="COG3850">
    <property type="taxonomic scope" value="Bacteria"/>
</dbReference>
<dbReference type="OrthoDB" id="9802500at2"/>
<dbReference type="RefSeq" id="WP_012662581.1">
    <property type="nucleotide sequence ID" value="NC_012108.1"/>
</dbReference>
<dbReference type="SMART" id="SM00331">
    <property type="entry name" value="PP2C_SIG"/>
    <property type="match status" value="1"/>
</dbReference>
<dbReference type="Gene3D" id="3.60.40.10">
    <property type="entry name" value="PPM-type phosphatase domain"/>
    <property type="match status" value="1"/>
</dbReference>
<dbReference type="InterPro" id="IPR004010">
    <property type="entry name" value="Double_Cache_2"/>
</dbReference>
<dbReference type="HOGENOM" id="CLU_020306_1_0_7"/>
<dbReference type="InterPro" id="IPR036457">
    <property type="entry name" value="PPM-type-like_dom_sf"/>
</dbReference>
<keyword evidence="5" id="KW-1185">Reference proteome</keyword>
<dbReference type="GO" id="GO:0016020">
    <property type="term" value="C:membrane"/>
    <property type="evidence" value="ECO:0007669"/>
    <property type="project" value="InterPro"/>
</dbReference>